<dbReference type="PANTHER" id="PTHR33392:SF6">
    <property type="entry name" value="POLYISOPRENYL-TEICHOIC ACID--PEPTIDOGLYCAN TEICHOIC ACID TRANSFERASE TAGU"/>
    <property type="match status" value="1"/>
</dbReference>
<evidence type="ECO:0000256" key="2">
    <source>
        <dbReference type="SAM" id="MobiDB-lite"/>
    </source>
</evidence>
<protein>
    <submittedName>
        <fullName evidence="5">LCP family protein</fullName>
    </submittedName>
</protein>
<dbReference type="InterPro" id="IPR050922">
    <property type="entry name" value="LytR/CpsA/Psr_CW_biosynth"/>
</dbReference>
<feature type="transmembrane region" description="Helical" evidence="3">
    <location>
        <begin position="59"/>
        <end position="79"/>
    </location>
</feature>
<dbReference type="Proteomes" id="UP001597114">
    <property type="component" value="Unassembled WGS sequence"/>
</dbReference>
<dbReference type="NCBIfam" id="TIGR00350">
    <property type="entry name" value="lytR_cpsA_psr"/>
    <property type="match status" value="1"/>
</dbReference>
<name>A0ABW4EMX7_9PSEU</name>
<keyword evidence="3" id="KW-1133">Transmembrane helix</keyword>
<keyword evidence="6" id="KW-1185">Reference proteome</keyword>
<feature type="compositionally biased region" description="Basic residues" evidence="2">
    <location>
        <begin position="17"/>
        <end position="27"/>
    </location>
</feature>
<comment type="caution">
    <text evidence="5">The sequence shown here is derived from an EMBL/GenBank/DDBJ whole genome shotgun (WGS) entry which is preliminary data.</text>
</comment>
<evidence type="ECO:0000256" key="3">
    <source>
        <dbReference type="SAM" id="Phobius"/>
    </source>
</evidence>
<feature type="region of interest" description="Disordered" evidence="2">
    <location>
        <begin position="464"/>
        <end position="525"/>
    </location>
</feature>
<evidence type="ECO:0000313" key="6">
    <source>
        <dbReference type="Proteomes" id="UP001597114"/>
    </source>
</evidence>
<keyword evidence="3" id="KW-0472">Membrane</keyword>
<evidence type="ECO:0000256" key="1">
    <source>
        <dbReference type="ARBA" id="ARBA00006068"/>
    </source>
</evidence>
<feature type="compositionally biased region" description="Low complexity" evidence="2">
    <location>
        <begin position="473"/>
        <end position="519"/>
    </location>
</feature>
<dbReference type="RefSeq" id="WP_344725731.1">
    <property type="nucleotide sequence ID" value="NZ_BAAAUS010000034.1"/>
</dbReference>
<feature type="transmembrane region" description="Helical" evidence="3">
    <location>
        <begin position="130"/>
        <end position="149"/>
    </location>
</feature>
<feature type="transmembrane region" description="Helical" evidence="3">
    <location>
        <begin position="91"/>
        <end position="118"/>
    </location>
</feature>
<dbReference type="EMBL" id="JBHUCO010000005">
    <property type="protein sequence ID" value="MFD1516861.1"/>
    <property type="molecule type" value="Genomic_DNA"/>
</dbReference>
<reference evidence="6" key="1">
    <citation type="journal article" date="2019" name="Int. J. Syst. Evol. Microbiol.">
        <title>The Global Catalogue of Microorganisms (GCM) 10K type strain sequencing project: providing services to taxonomists for standard genome sequencing and annotation.</title>
        <authorList>
            <consortium name="The Broad Institute Genomics Platform"/>
            <consortium name="The Broad Institute Genome Sequencing Center for Infectious Disease"/>
            <person name="Wu L."/>
            <person name="Ma J."/>
        </authorList>
    </citation>
    <scope>NUCLEOTIDE SEQUENCE [LARGE SCALE GENOMIC DNA]</scope>
    <source>
        <strain evidence="6">CCM 7043</strain>
    </source>
</reference>
<sequence>MSSAAGSTATGATVSRSARRRAGTGRPRRTLGRALLATAASTVAPGSGHLMLRRQRTGALILGVFLLAIVFLVALGVSARRSAILENLLSTRVLTIIAIGCVVAAVAWMAVIVRTYMLARPSRLAAGQQALGVGVVVALCLVVAAPLGFGANLANSQRSLLDSLFTGGGGTAVAEAIAKPRLNILMVGSDAGPDRKGTRTDTMMVASIDTRTSRTTLFALPRNIGHAQFPPGSPMEEKFPDGFYDESDPLSGNYLLNAVYAYGLEYPALAPSGPTADPGLNLLHQTVSYMLGVQLDYYVEVNMAGFASIIDALGGLTVDVGPNRLPVGGITPSGQHVAPDYYIPAGVQNLNGEQALAFARSRTGSDDYTRMGRQRCLLQYILEQKSPADLLTNFQGVAKATTNSVATNLPQQVLPQLVSLAGNGNLSLESVSFDPNLPDPNEDDGKFNTLWPDFEYMREVVQNSINKPPPPAASAAPNPAADPSTAPTTTKGRSGSTTTTTTKAAPDSSGSSDASQPQSLAASCN</sequence>
<evidence type="ECO:0000259" key="4">
    <source>
        <dbReference type="Pfam" id="PF03816"/>
    </source>
</evidence>
<dbReference type="InterPro" id="IPR004474">
    <property type="entry name" value="LytR_CpsA_psr"/>
</dbReference>
<dbReference type="Pfam" id="PF03816">
    <property type="entry name" value="LytR_cpsA_psr"/>
    <property type="match status" value="1"/>
</dbReference>
<comment type="similarity">
    <text evidence="1">Belongs to the LytR/CpsA/Psr (LCP) family.</text>
</comment>
<organism evidence="5 6">
    <name type="scientific">Pseudonocardia yunnanensis</name>
    <dbReference type="NCBI Taxonomy" id="58107"/>
    <lineage>
        <taxon>Bacteria</taxon>
        <taxon>Bacillati</taxon>
        <taxon>Actinomycetota</taxon>
        <taxon>Actinomycetes</taxon>
        <taxon>Pseudonocardiales</taxon>
        <taxon>Pseudonocardiaceae</taxon>
        <taxon>Pseudonocardia</taxon>
    </lineage>
</organism>
<feature type="region of interest" description="Disordered" evidence="2">
    <location>
        <begin position="1"/>
        <end position="27"/>
    </location>
</feature>
<dbReference type="Gene3D" id="3.40.630.190">
    <property type="entry name" value="LCP protein"/>
    <property type="match status" value="1"/>
</dbReference>
<evidence type="ECO:0000313" key="5">
    <source>
        <dbReference type="EMBL" id="MFD1516861.1"/>
    </source>
</evidence>
<feature type="domain" description="Cell envelope-related transcriptional attenuator" evidence="4">
    <location>
        <begin position="199"/>
        <end position="384"/>
    </location>
</feature>
<feature type="compositionally biased region" description="Low complexity" evidence="2">
    <location>
        <begin position="1"/>
        <end position="16"/>
    </location>
</feature>
<accession>A0ABW4EMX7</accession>
<proteinExistence type="inferred from homology"/>
<keyword evidence="3" id="KW-0812">Transmembrane</keyword>
<dbReference type="PANTHER" id="PTHR33392">
    <property type="entry name" value="POLYISOPRENYL-TEICHOIC ACID--PEPTIDOGLYCAN TEICHOIC ACID TRANSFERASE TAGU"/>
    <property type="match status" value="1"/>
</dbReference>
<gene>
    <name evidence="5" type="ORF">ACFSJD_05150</name>
</gene>